<sequence length="124" mass="14538">MDRQIQELDKAIAKAFETGASSLAYALQADKKEIERARQKARMQQQVQKRTNLIAEENWQQLQRLNASFDGWQHTMQKLERKLDESFESRTGEAIVAKLIQERKYLCQDDASDFENVIRSARMF</sequence>
<evidence type="ECO:0000313" key="3">
    <source>
        <dbReference type="Proteomes" id="UP000019248"/>
    </source>
</evidence>
<evidence type="ECO:0000256" key="1">
    <source>
        <dbReference type="SAM" id="Coils"/>
    </source>
</evidence>
<dbReference type="EMBL" id="AODL01000031">
    <property type="protein sequence ID" value="EUJ42844.1"/>
    <property type="molecule type" value="Genomic_DNA"/>
</dbReference>
<organism evidence="2 3">
    <name type="scientific">Listeria riparia FSL S10-1204</name>
    <dbReference type="NCBI Taxonomy" id="1265816"/>
    <lineage>
        <taxon>Bacteria</taxon>
        <taxon>Bacillati</taxon>
        <taxon>Bacillota</taxon>
        <taxon>Bacilli</taxon>
        <taxon>Bacillales</taxon>
        <taxon>Listeriaceae</taxon>
        <taxon>Listeria</taxon>
    </lineage>
</organism>
<dbReference type="PATRIC" id="fig|1265816.5.peg.2951"/>
<comment type="caution">
    <text evidence="2">The sequence shown here is derived from an EMBL/GenBank/DDBJ whole genome shotgun (WGS) entry which is preliminary data.</text>
</comment>
<name>W7CT62_9LIST</name>
<dbReference type="OrthoDB" id="9930447at2"/>
<feature type="coiled-coil region" evidence="1">
    <location>
        <begin position="27"/>
        <end position="82"/>
    </location>
</feature>
<proteinExistence type="predicted"/>
<gene>
    <name evidence="2" type="ORF">PRIP_14942</name>
</gene>
<reference evidence="2 3" key="1">
    <citation type="journal article" date="2014" name="Int. J. Syst. Evol. Microbiol.">
        <title>Listeria floridensis sp. nov., Listeria aquatica sp. nov., Listeria cornellensis sp. nov., Listeria riparia sp. nov. and Listeria grandensis sp. nov., from agricultural and natural environments.</title>
        <authorList>
            <person name="den Bakker H.C."/>
            <person name="Warchocki S."/>
            <person name="Wright E.M."/>
            <person name="Allred A.F."/>
            <person name="Ahlstrom C."/>
            <person name="Manuel C.S."/>
            <person name="Stasiewicz M.J."/>
            <person name="Burrell A."/>
            <person name="Roof S."/>
            <person name="Strawn L."/>
            <person name="Fortes E.D."/>
            <person name="Nightingale K.K."/>
            <person name="Kephart D."/>
            <person name="Wiedmann M."/>
        </authorList>
    </citation>
    <scope>NUCLEOTIDE SEQUENCE [LARGE SCALE GENOMIC DNA]</scope>
    <source>
        <strain evidence="2 3">FSL S10-1204</strain>
    </source>
</reference>
<keyword evidence="3" id="KW-1185">Reference proteome</keyword>
<dbReference type="AlphaFoldDB" id="W7CT62"/>
<protein>
    <submittedName>
        <fullName evidence="2">Uncharacterized protein</fullName>
    </submittedName>
</protein>
<dbReference type="RefSeq" id="WP_036101846.1">
    <property type="nucleotide sequence ID" value="NZ_AODL01000031.1"/>
</dbReference>
<keyword evidence="1" id="KW-0175">Coiled coil</keyword>
<accession>W7CT62</accession>
<evidence type="ECO:0000313" key="2">
    <source>
        <dbReference type="EMBL" id="EUJ42844.1"/>
    </source>
</evidence>
<dbReference type="Proteomes" id="UP000019248">
    <property type="component" value="Unassembled WGS sequence"/>
</dbReference>